<dbReference type="AlphaFoldDB" id="A0A914Q6I9"/>
<feature type="region of interest" description="Disordered" evidence="5">
    <location>
        <begin position="1"/>
        <end position="32"/>
    </location>
</feature>
<evidence type="ECO:0000313" key="8">
    <source>
        <dbReference type="WBParaSite" id="PDA_v2.g266.t1"/>
    </source>
</evidence>
<evidence type="ECO:0000256" key="5">
    <source>
        <dbReference type="SAM" id="MobiDB-lite"/>
    </source>
</evidence>
<feature type="compositionally biased region" description="Acidic residues" evidence="5">
    <location>
        <begin position="101"/>
        <end position="112"/>
    </location>
</feature>
<dbReference type="InterPro" id="IPR007023">
    <property type="entry name" value="Ribosom_reg"/>
</dbReference>
<dbReference type="PANTHER" id="PTHR33936">
    <property type="entry name" value="PROTEIN CBG17840"/>
    <property type="match status" value="1"/>
</dbReference>
<dbReference type="WBParaSite" id="PDA_v2.g266.t1">
    <property type="protein sequence ID" value="PDA_v2.g266.t1"/>
    <property type="gene ID" value="PDA_v2.g266"/>
</dbReference>
<dbReference type="GO" id="GO:0042254">
    <property type="term" value="P:ribosome biogenesis"/>
    <property type="evidence" value="ECO:0007669"/>
    <property type="project" value="UniProtKB-KW"/>
</dbReference>
<evidence type="ECO:0000256" key="1">
    <source>
        <dbReference type="ARBA" id="ARBA00004123"/>
    </source>
</evidence>
<evidence type="ECO:0000313" key="7">
    <source>
        <dbReference type="Proteomes" id="UP000887578"/>
    </source>
</evidence>
<keyword evidence="4" id="KW-0539">Nucleus</keyword>
<sequence length="941" mass="106658">MAKNIPDISPSSITETDAGDESLEDDEMEHVPPIVLAECSGIESLKTNGKKAKPKAPATDAVRTSKRARKPTVHYGDVEYDDFFKEFQAKNKRRRTKQENDDPENDYDEEDEIERKSLYPASDEGEDDEPVEPPPTISTRKSTVAAVKDTPPTNSNKNKNATVNVKLEFEEPDVIPLGHLPRKIHCKPNSQEVDFNSLYASVSSQEKFRNAIASSNDHYIGAPSFSNRPYPYQQHPVQSEYLRQQEALQAQAQYQQVKARQIQASHQRQLPQVPQQRQSDIQRPTRVIVPRSVRSPIEPDYSPQPYQQHQSPQLPSTSRTTYGQTGGVFQHSSSSSPSLPQYRDKRIRGQRENEAVQCPDCNLTLKNMISYTTHRNYVHGSVVRAKIPCPEYGCTIMSTSMVALVRHMNTSHRYSLRHEQHIFKDEEEYLDWFRKLVEDGSVSFIRSSAVKANEHANGTVSLMFYCNHTGRKHLNNRANTLKSNAICPAYFRMTKHQSGHVSVYAQLRHIGHECIPKFKTIESYPLIRQSMAEIEYAFATFKALAKTAIPVDYPMEQNSLITSCLETLNNIKVDFERAKTLIDGVIPGKAVVKMAPTQATPTVAKTKPGYKSTEVNKVVEPFVDEFNLLLIDRDPNDASAKADKLPSNEALLQRARDNTQYLFNKIWQLKRKIIKDAVCAELPAKELYRLPREKPIPPPKEATKWERFAKEKGIKKQPKSKKVYDESTETWKPAFGYRRGNDDTKDWMIEIPRQKDPYRDYFGERIEDKKERTKRNEYQQMKNQMHAIKSNHRGGGDNVNDIPLGVGGRADFSNKKELTEKIHKAKLSTASAGKFQPDIKGELKPKLGVKRKPKLDENRFGAAEHAISKASAAEENNDDGDGDGKFAAKGKGKRNDMGKKRPMGARGKSNVHRQQHYQKALKSGKPGKRDGGAKRGKPGKR</sequence>
<feature type="compositionally biased region" description="Basic and acidic residues" evidence="5">
    <location>
        <begin position="342"/>
        <end position="353"/>
    </location>
</feature>
<feature type="region of interest" description="Disordered" evidence="5">
    <location>
        <begin position="827"/>
        <end position="941"/>
    </location>
</feature>
<feature type="compositionally biased region" description="Polar residues" evidence="5">
    <location>
        <begin position="151"/>
        <end position="162"/>
    </location>
</feature>
<dbReference type="GO" id="GO:0005634">
    <property type="term" value="C:nucleus"/>
    <property type="evidence" value="ECO:0007669"/>
    <property type="project" value="UniProtKB-SubCell"/>
</dbReference>
<evidence type="ECO:0000256" key="3">
    <source>
        <dbReference type="ARBA" id="ARBA00022517"/>
    </source>
</evidence>
<dbReference type="InterPro" id="IPR013087">
    <property type="entry name" value="Znf_C2H2_type"/>
</dbReference>
<feature type="compositionally biased region" description="Low complexity" evidence="5">
    <location>
        <begin position="863"/>
        <end position="874"/>
    </location>
</feature>
<keyword evidence="3" id="KW-0690">Ribosome biogenesis</keyword>
<feature type="region of interest" description="Disordered" evidence="5">
    <location>
        <begin position="45"/>
        <end position="162"/>
    </location>
</feature>
<evidence type="ECO:0000256" key="4">
    <source>
        <dbReference type="ARBA" id="ARBA00023242"/>
    </source>
</evidence>
<reference evidence="8" key="1">
    <citation type="submission" date="2022-11" db="UniProtKB">
        <authorList>
            <consortium name="WormBaseParasite"/>
        </authorList>
    </citation>
    <scope>IDENTIFICATION</scope>
</reference>
<keyword evidence="7" id="KW-1185">Reference proteome</keyword>
<dbReference type="PANTHER" id="PTHR33936:SF24">
    <property type="entry name" value="C2H2-TYPE DOMAIN-CONTAINING PROTEIN"/>
    <property type="match status" value="1"/>
</dbReference>
<dbReference type="Proteomes" id="UP000887578">
    <property type="component" value="Unplaced"/>
</dbReference>
<feature type="compositionally biased region" description="Low complexity" evidence="5">
    <location>
        <begin position="299"/>
        <end position="316"/>
    </location>
</feature>
<feature type="compositionally biased region" description="Low complexity" evidence="5">
    <location>
        <begin position="263"/>
        <end position="278"/>
    </location>
</feature>
<feature type="compositionally biased region" description="Acidic residues" evidence="5">
    <location>
        <begin position="17"/>
        <end position="28"/>
    </location>
</feature>
<dbReference type="Pfam" id="PF04939">
    <property type="entry name" value="RRS1"/>
    <property type="match status" value="1"/>
</dbReference>
<comment type="subcellular location">
    <subcellularLocation>
        <location evidence="1">Nucleus</location>
    </subcellularLocation>
</comment>
<dbReference type="PROSITE" id="PS00028">
    <property type="entry name" value="ZINC_FINGER_C2H2_1"/>
    <property type="match status" value="1"/>
</dbReference>
<name>A0A914Q6I9_9BILA</name>
<comment type="similarity">
    <text evidence="2">Belongs to the RRS1 family.</text>
</comment>
<evidence type="ECO:0000256" key="2">
    <source>
        <dbReference type="ARBA" id="ARBA00010077"/>
    </source>
</evidence>
<feature type="region of interest" description="Disordered" evidence="5">
    <location>
        <begin position="263"/>
        <end position="353"/>
    </location>
</feature>
<dbReference type="InterPro" id="IPR052797">
    <property type="entry name" value="RegFact_GeneExpr_CellDeath"/>
</dbReference>
<proteinExistence type="inferred from homology"/>
<accession>A0A914Q6I9</accession>
<dbReference type="SMART" id="SM00355">
    <property type="entry name" value="ZnF_C2H2"/>
    <property type="match status" value="2"/>
</dbReference>
<evidence type="ECO:0000259" key="6">
    <source>
        <dbReference type="PROSITE" id="PS00028"/>
    </source>
</evidence>
<organism evidence="7 8">
    <name type="scientific">Panagrolaimus davidi</name>
    <dbReference type="NCBI Taxonomy" id="227884"/>
    <lineage>
        <taxon>Eukaryota</taxon>
        <taxon>Metazoa</taxon>
        <taxon>Ecdysozoa</taxon>
        <taxon>Nematoda</taxon>
        <taxon>Chromadorea</taxon>
        <taxon>Rhabditida</taxon>
        <taxon>Tylenchina</taxon>
        <taxon>Panagrolaimomorpha</taxon>
        <taxon>Panagrolaimoidea</taxon>
        <taxon>Panagrolaimidae</taxon>
        <taxon>Panagrolaimus</taxon>
    </lineage>
</organism>
<feature type="domain" description="C2H2-type" evidence="6">
    <location>
        <begin position="358"/>
        <end position="379"/>
    </location>
</feature>
<protein>
    <submittedName>
        <fullName evidence="8">Ribosome biogenesis regulatory protein homolog</fullName>
    </submittedName>
</protein>